<dbReference type="EMBL" id="DVLL01000023">
    <property type="protein sequence ID" value="HIT59558.1"/>
    <property type="molecule type" value="Genomic_DNA"/>
</dbReference>
<reference evidence="1" key="1">
    <citation type="submission" date="2020-10" db="EMBL/GenBank/DDBJ databases">
        <authorList>
            <person name="Gilroy R."/>
        </authorList>
    </citation>
    <scope>NUCLEOTIDE SEQUENCE</scope>
    <source>
        <strain evidence="1">CHK33-4379</strain>
    </source>
</reference>
<evidence type="ECO:0008006" key="3">
    <source>
        <dbReference type="Google" id="ProtNLM"/>
    </source>
</evidence>
<evidence type="ECO:0000313" key="2">
    <source>
        <dbReference type="Proteomes" id="UP000824136"/>
    </source>
</evidence>
<organism evidence="1 2">
    <name type="scientific">Candidatus Faeciplasma pullistercoris</name>
    <dbReference type="NCBI Taxonomy" id="2840800"/>
    <lineage>
        <taxon>Bacteria</taxon>
        <taxon>Bacillati</taxon>
        <taxon>Bacillota</taxon>
        <taxon>Clostridia</taxon>
        <taxon>Eubacteriales</taxon>
        <taxon>Oscillospiraceae</taxon>
        <taxon>Oscillospiraceae incertae sedis</taxon>
        <taxon>Candidatus Faeciplasma</taxon>
    </lineage>
</organism>
<sequence length="200" mass="21614">MGKYSVIPAQAYDELILGEGVLAYDFDPASGTLDPLDIIAATSSSNIFKATPMYTDMGDKLTNCPKNTLELKRLDGWNATISGKACTASSKWVKAFVGAAEADSDGVATVYPSKIKDESFCDVWLIADYSSVNTGEDAGFIAIRLKNALSEDGKLTFSPNQKGVFDFSFKAHQSITQPGEPPFEVYLRRAESQDGQEVSL</sequence>
<gene>
    <name evidence="1" type="ORF">IAC39_07610</name>
</gene>
<name>A0A9D1KM29_9FIRM</name>
<dbReference type="AlphaFoldDB" id="A0A9D1KM29"/>
<dbReference type="Proteomes" id="UP000824136">
    <property type="component" value="Unassembled WGS sequence"/>
</dbReference>
<protein>
    <recommendedName>
        <fullName evidence="3">Major tail protein</fullName>
    </recommendedName>
</protein>
<evidence type="ECO:0000313" key="1">
    <source>
        <dbReference type="EMBL" id="HIT59558.1"/>
    </source>
</evidence>
<accession>A0A9D1KM29</accession>
<comment type="caution">
    <text evidence="1">The sequence shown here is derived from an EMBL/GenBank/DDBJ whole genome shotgun (WGS) entry which is preliminary data.</text>
</comment>
<reference evidence="1" key="2">
    <citation type="journal article" date="2021" name="PeerJ">
        <title>Extensive microbial diversity within the chicken gut microbiome revealed by metagenomics and culture.</title>
        <authorList>
            <person name="Gilroy R."/>
            <person name="Ravi A."/>
            <person name="Getino M."/>
            <person name="Pursley I."/>
            <person name="Horton D.L."/>
            <person name="Alikhan N.F."/>
            <person name="Baker D."/>
            <person name="Gharbi K."/>
            <person name="Hall N."/>
            <person name="Watson M."/>
            <person name="Adriaenssens E.M."/>
            <person name="Foster-Nyarko E."/>
            <person name="Jarju S."/>
            <person name="Secka A."/>
            <person name="Antonio M."/>
            <person name="Oren A."/>
            <person name="Chaudhuri R.R."/>
            <person name="La Ragione R."/>
            <person name="Hildebrand F."/>
            <person name="Pallen M.J."/>
        </authorList>
    </citation>
    <scope>NUCLEOTIDE SEQUENCE</scope>
    <source>
        <strain evidence="1">CHK33-4379</strain>
    </source>
</reference>
<proteinExistence type="predicted"/>